<reference evidence="1" key="1">
    <citation type="submission" date="2019-05" db="EMBL/GenBank/DDBJ databases">
        <title>Revised genome assembly of Burkholderiaceae (previously Ralstonia) sp. PBA.</title>
        <authorList>
            <person name="Gan H.M."/>
        </authorList>
    </citation>
    <scope>NUCLEOTIDE SEQUENCE</scope>
    <source>
        <strain evidence="1">PBA</strain>
    </source>
</reference>
<comment type="caution">
    <text evidence="1">The sequence shown here is derived from an EMBL/GenBank/DDBJ whole genome shotgun (WGS) entry which is preliminary data.</text>
</comment>
<organism evidence="1 2">
    <name type="scientific">Imbroritus primus</name>
    <dbReference type="NCBI Taxonomy" id="3058603"/>
    <lineage>
        <taxon>Bacteria</taxon>
        <taxon>Pseudomonadati</taxon>
        <taxon>Pseudomonadota</taxon>
        <taxon>Betaproteobacteria</taxon>
        <taxon>Burkholderiales</taxon>
        <taxon>Burkholderiaceae</taxon>
        <taxon>Imbroritus</taxon>
    </lineage>
</organism>
<dbReference type="Proteomes" id="UP000004277">
    <property type="component" value="Unassembled WGS sequence"/>
</dbReference>
<protein>
    <submittedName>
        <fullName evidence="1">DUF4209 domain-containing protein</fullName>
    </submittedName>
</protein>
<keyword evidence="2" id="KW-1185">Reference proteome</keyword>
<evidence type="ECO:0000313" key="2">
    <source>
        <dbReference type="Proteomes" id="UP000004277"/>
    </source>
</evidence>
<proteinExistence type="predicted"/>
<gene>
    <name evidence="1" type="ORF">MW7_002875</name>
</gene>
<evidence type="ECO:0000313" key="1">
    <source>
        <dbReference type="EMBL" id="TMS59138.1"/>
    </source>
</evidence>
<sequence length="623" mass="69349">MTNQRYPADLIVSAQDFAESGWKDTLAQARREGYPAMWQAFSSAARTAMDEGNNAHGKVLWLLADACSMMLSPSSQNEPFKPFMVMGGQRSVIPDDLSDADIEFFADVVDVIDDIWLKARLADLVWLKKTPRDASFALKAIDAYRAMPLDAATWIHGGRDCWPRAINLVRMLKNGAGDRLAQMEASITDAFNAATRADGFLGLWLADLLKSNGLGRSHRADVARKLEALAHEFDGEGDLHRAREYFSAATEWYGVVPDVAKAAEMTVSVAEGWVKEAIAQVSSSSPSHMVATSFYENAIQTYRTIPKKERAAHRVDERIAELRTHLNDSGQKSLGEMGVIRTPGVDITQLVENARNSVAGKPLQEALLSFANIHQGENVENLRKRVLERMREFPLQFLSAATVMSRDGRVIAKRPAMGWGSELTASDEIAIRAEMVRDYGMLVGIVVQGDIWPAHEVLLLEHRLREADFTELARHSPIIPKNRTGLWGKALFAGYERDFVTALHILIPQIEHMVRVHLKQAGAKTTNLDKDGVQNENGMSTLMDLPEAEQVFGKDLTFELRSLFCDAFGPNLRNELAHGLLDESACRSPYAIYAWWLALRLTFNTWWNAAHQDDTGEDSNGEA</sequence>
<dbReference type="EMBL" id="AKCV02000011">
    <property type="protein sequence ID" value="TMS59138.1"/>
    <property type="molecule type" value="Genomic_DNA"/>
</dbReference>
<name>A0ACD3ST57_9BURK</name>
<accession>A0ACD3ST57</accession>